<dbReference type="InterPro" id="IPR020476">
    <property type="entry name" value="Nudix_hydrolase"/>
</dbReference>
<comment type="cofactor">
    <cofactor evidence="1">
        <name>Mg(2+)</name>
        <dbReference type="ChEBI" id="CHEBI:18420"/>
    </cofactor>
</comment>
<evidence type="ECO:0000256" key="3">
    <source>
        <dbReference type="RuleBase" id="RU003476"/>
    </source>
</evidence>
<dbReference type="PRINTS" id="PR00502">
    <property type="entry name" value="NUDIXFAMILY"/>
</dbReference>
<dbReference type="GO" id="GO:0016787">
    <property type="term" value="F:hydrolase activity"/>
    <property type="evidence" value="ECO:0007669"/>
    <property type="project" value="UniProtKB-KW"/>
</dbReference>
<reference evidence="5 6" key="1">
    <citation type="journal article" date="2014" name="Genome Announc.">
        <title>Draft Genome Sequence of Geobacillus thermopakistaniensis Strain MAS1.</title>
        <authorList>
            <person name="Siddiqui M.A."/>
            <person name="Rashid N."/>
            <person name="Ayyampalayam S."/>
            <person name="Whitman W.B."/>
        </authorList>
    </citation>
    <scope>NUCLEOTIDE SEQUENCE [LARGE SCALE GENOMIC DNA]</scope>
    <source>
        <strain evidence="5 6">MAS1</strain>
    </source>
</reference>
<accession>A0A7U9JAL5</accession>
<comment type="caution">
    <text evidence="5">The sequence shown here is derived from an EMBL/GenBank/DDBJ whole genome shotgun (WGS) entry which is preliminary data.</text>
</comment>
<dbReference type="Proteomes" id="UP000018339">
    <property type="component" value="Unassembled WGS sequence"/>
</dbReference>
<sequence>MYGNETGIRRSIVEIQTVHNDREKRMRTMDNKRGNVWIAAAGLVINENGEWLVVKKKYSGLKGKWSLPAGFVQPGEMLDEAAVREVKEETGIDAEPVALLGLRTGVIAGEISDNMAIFLLRPLSRDIVVQTDELYAAAFLSKTALQNDPNTSGLLRYLLALEPLDSLSLHDGLNPGDPFGYTKYRLYFESSKLKE</sequence>
<dbReference type="InterPro" id="IPR020084">
    <property type="entry name" value="NUDIX_hydrolase_CS"/>
</dbReference>
<gene>
    <name evidence="5" type="ORF">T260_11025</name>
</gene>
<evidence type="ECO:0000259" key="4">
    <source>
        <dbReference type="PROSITE" id="PS51462"/>
    </source>
</evidence>
<dbReference type="InterPro" id="IPR000086">
    <property type="entry name" value="NUDIX_hydrolase_dom"/>
</dbReference>
<proteinExistence type="inferred from homology"/>
<dbReference type="EMBL" id="AYSF01000053">
    <property type="protein sequence ID" value="ESU71876.1"/>
    <property type="molecule type" value="Genomic_DNA"/>
</dbReference>
<dbReference type="PROSITE" id="PS00893">
    <property type="entry name" value="NUDIX_BOX"/>
    <property type="match status" value="1"/>
</dbReference>
<name>A0A7U9JAL5_GEOTM</name>
<dbReference type="Gene3D" id="3.90.79.10">
    <property type="entry name" value="Nucleoside Triphosphate Pyrophosphohydrolase"/>
    <property type="match status" value="1"/>
</dbReference>
<dbReference type="PANTHER" id="PTHR43046">
    <property type="entry name" value="GDP-MANNOSE MANNOSYL HYDROLASE"/>
    <property type="match status" value="1"/>
</dbReference>
<dbReference type="PANTHER" id="PTHR43046:SF2">
    <property type="entry name" value="8-OXO-DGTP DIPHOSPHATASE-RELATED"/>
    <property type="match status" value="1"/>
</dbReference>
<evidence type="ECO:0000313" key="5">
    <source>
        <dbReference type="EMBL" id="ESU71876.1"/>
    </source>
</evidence>
<keyword evidence="6" id="KW-1185">Reference proteome</keyword>
<evidence type="ECO:0000256" key="1">
    <source>
        <dbReference type="ARBA" id="ARBA00001946"/>
    </source>
</evidence>
<dbReference type="InterPro" id="IPR015797">
    <property type="entry name" value="NUDIX_hydrolase-like_dom_sf"/>
</dbReference>
<protein>
    <submittedName>
        <fullName evidence="5">NUDIX hydrolase</fullName>
    </submittedName>
</protein>
<comment type="similarity">
    <text evidence="3">Belongs to the Nudix hydrolase family.</text>
</comment>
<dbReference type="Pfam" id="PF00293">
    <property type="entry name" value="NUDIX"/>
    <property type="match status" value="1"/>
</dbReference>
<organism evidence="5 6">
    <name type="scientific">Geobacillus thermopakistaniensis (strain MAS1)</name>
    <dbReference type="NCBI Taxonomy" id="1408282"/>
    <lineage>
        <taxon>Bacteria</taxon>
        <taxon>Bacillati</taxon>
        <taxon>Bacillota</taxon>
        <taxon>Bacilli</taxon>
        <taxon>Bacillales</taxon>
        <taxon>Anoxybacillaceae</taxon>
        <taxon>Geobacillus</taxon>
    </lineage>
</organism>
<dbReference type="PROSITE" id="PS51462">
    <property type="entry name" value="NUDIX"/>
    <property type="match status" value="1"/>
</dbReference>
<feature type="domain" description="Nudix hydrolase" evidence="4">
    <location>
        <begin position="36"/>
        <end position="162"/>
    </location>
</feature>
<keyword evidence="2 3" id="KW-0378">Hydrolase</keyword>
<dbReference type="SUPFAM" id="SSF55811">
    <property type="entry name" value="Nudix"/>
    <property type="match status" value="1"/>
</dbReference>
<dbReference type="AlphaFoldDB" id="A0A7U9JAL5"/>
<evidence type="ECO:0000256" key="2">
    <source>
        <dbReference type="ARBA" id="ARBA00022801"/>
    </source>
</evidence>
<evidence type="ECO:0000313" key="6">
    <source>
        <dbReference type="Proteomes" id="UP000018339"/>
    </source>
</evidence>